<proteinExistence type="predicted"/>
<accession>A0A5D6W9F1</accession>
<dbReference type="OrthoDB" id="9805976at2"/>
<dbReference type="SUPFAM" id="SSF52218">
    <property type="entry name" value="Flavoproteins"/>
    <property type="match status" value="1"/>
</dbReference>
<evidence type="ECO:0000256" key="2">
    <source>
        <dbReference type="ARBA" id="ARBA00022643"/>
    </source>
</evidence>
<reference evidence="4 5" key="1">
    <citation type="submission" date="2019-08" db="EMBL/GenBank/DDBJ databases">
        <title>Selenomonas sp. mPRGC5 and Selenomonas sp. mPRGC8 isolated from ruminal fluid of dairy goat (Capra hircus).</title>
        <authorList>
            <person name="Poothong S."/>
            <person name="Nuengjamnong C."/>
            <person name="Tanasupawat S."/>
        </authorList>
    </citation>
    <scope>NUCLEOTIDE SEQUENCE [LARGE SCALE GENOMIC DNA]</scope>
    <source>
        <strain evidence="5">mPRGC5</strain>
    </source>
</reference>
<organism evidence="4 5">
    <name type="scientific">Selenomonas ruminis</name>
    <dbReference type="NCBI Taxonomy" id="2593411"/>
    <lineage>
        <taxon>Bacteria</taxon>
        <taxon>Bacillati</taxon>
        <taxon>Bacillota</taxon>
        <taxon>Negativicutes</taxon>
        <taxon>Selenomonadales</taxon>
        <taxon>Selenomonadaceae</taxon>
        <taxon>Selenomonas</taxon>
    </lineage>
</organism>
<dbReference type="PANTHER" id="PTHR43278">
    <property type="entry name" value="NAD(P)H-DEPENDENT FMN-CONTAINING OXIDOREDUCTASE YWQN-RELATED"/>
    <property type="match status" value="1"/>
</dbReference>
<feature type="domain" description="Flavodoxin-like fold" evidence="3">
    <location>
        <begin position="3"/>
        <end position="106"/>
    </location>
</feature>
<evidence type="ECO:0000313" key="5">
    <source>
        <dbReference type="Proteomes" id="UP000323646"/>
    </source>
</evidence>
<name>A0A5D6W9F1_9FIRM</name>
<keyword evidence="1" id="KW-0285">Flavoprotein</keyword>
<dbReference type="Gene3D" id="3.40.50.360">
    <property type="match status" value="1"/>
</dbReference>
<gene>
    <name evidence="4" type="ORF">FZ040_00800</name>
</gene>
<dbReference type="InterPro" id="IPR029039">
    <property type="entry name" value="Flavoprotein-like_sf"/>
</dbReference>
<dbReference type="EMBL" id="VTOY01000001">
    <property type="protein sequence ID" value="TYZ24617.1"/>
    <property type="molecule type" value="Genomic_DNA"/>
</dbReference>
<dbReference type="Proteomes" id="UP000323646">
    <property type="component" value="Unassembled WGS sequence"/>
</dbReference>
<sequence>MTMKILVLNGSPKKEKSDTMHITRSFVQGMEDAAPQEVHVIDIADKHIEFCIGCFTCKRNGGNCVHNDDMKSLLDEILKSDLLLFNFPLYGYGMPAQLKAFIERTMPLSCMKMKKVGERYEHVGQADFAHLRYLMICGCGFPNSKGNFEPAVAQFKLLFPRQHTIITVPESPMFNVPQADIVTKPRLELVREAGWQYAATGEISADLLAQIGSPMIPEETYAAIANGERVAN</sequence>
<evidence type="ECO:0000256" key="1">
    <source>
        <dbReference type="ARBA" id="ARBA00022630"/>
    </source>
</evidence>
<keyword evidence="5" id="KW-1185">Reference proteome</keyword>
<dbReference type="InterPro" id="IPR051796">
    <property type="entry name" value="ISF_SsuE-like"/>
</dbReference>
<dbReference type="InterPro" id="IPR003680">
    <property type="entry name" value="Flavodoxin_fold"/>
</dbReference>
<dbReference type="PANTHER" id="PTHR43278:SF4">
    <property type="entry name" value="NAD(P)H-DEPENDENT FMN-CONTAINING OXIDOREDUCTASE YWQN-RELATED"/>
    <property type="match status" value="1"/>
</dbReference>
<dbReference type="AlphaFoldDB" id="A0A5D6W9F1"/>
<comment type="caution">
    <text evidence="4">The sequence shown here is derived from an EMBL/GenBank/DDBJ whole genome shotgun (WGS) entry which is preliminary data.</text>
</comment>
<evidence type="ECO:0000313" key="4">
    <source>
        <dbReference type="EMBL" id="TYZ24617.1"/>
    </source>
</evidence>
<evidence type="ECO:0000259" key="3">
    <source>
        <dbReference type="Pfam" id="PF02525"/>
    </source>
</evidence>
<keyword evidence="2" id="KW-0288">FMN</keyword>
<dbReference type="Pfam" id="PF02525">
    <property type="entry name" value="Flavodoxin_2"/>
    <property type="match status" value="1"/>
</dbReference>
<protein>
    <submittedName>
        <fullName evidence="4">Flavodoxin family protein</fullName>
    </submittedName>
</protein>